<sequence>MPTISKDSLSSVIKRWEDARDLLASTLTSYLDSCISLEVALGRGHTGTRDIASRIDLTLDSIQRDMARQLVQSTSILAQTRNKLVSSIWQLPEELLSEIFFQVVYAAENKNRRMQDGVRAMYSNLHSLMAVCSVWRNITLTQAVLWETIPACDQHINYRAIDLSLQRSGDRGLRLVTILPKIRGSAPTRLVEKMANHTSRIRALNVEGEYLGGISDMVTQLLLRAGVPSHFSELSIRFASNGYFPSERKTACVVHTKSPNQETFKILIGSLGILRLSRVQVQWEHIMFSNRLVELFIHKVKLGDSELAMFTFLSAISSAIELRDLKMIEVMADRDLTETTNLTMHPKVVFPKLQTLLLHDLGFNVLEFFLLKIAPGSYHVTLGLTENAVKIIYSNHTYDIAKVDDLIDLLKGVKIDALLLIRQFPLFDAWLDGLGARKLIQSTPRLQELIMNGWSFDSDFCNGLFPPQLSSIERDEPEFLRLELLELTQTRISAQSAFKNMLTNISTNITVIGGCIQVGEEDWAELEGSEDIVDWLKCNVPGFRLVDLKYIPIVMRAEWLLW</sequence>
<proteinExistence type="predicted"/>
<dbReference type="Proteomes" id="UP000663861">
    <property type="component" value="Unassembled WGS sequence"/>
</dbReference>
<protein>
    <recommendedName>
        <fullName evidence="3">F-box domain-containing protein</fullName>
    </recommendedName>
</protein>
<accession>A0A8H3ATY6</accession>
<gene>
    <name evidence="1" type="ORF">RDB_LOCUS38191</name>
</gene>
<dbReference type="EMBL" id="CAJMWY010000577">
    <property type="protein sequence ID" value="CAE6439688.1"/>
    <property type="molecule type" value="Genomic_DNA"/>
</dbReference>
<reference evidence="1" key="1">
    <citation type="submission" date="2021-01" db="EMBL/GenBank/DDBJ databases">
        <authorList>
            <person name="Kaushik A."/>
        </authorList>
    </citation>
    <scope>NUCLEOTIDE SEQUENCE</scope>
    <source>
        <strain evidence="1">AG4-RS23</strain>
    </source>
</reference>
<evidence type="ECO:0008006" key="3">
    <source>
        <dbReference type="Google" id="ProtNLM"/>
    </source>
</evidence>
<organism evidence="1 2">
    <name type="scientific">Rhizoctonia solani</name>
    <dbReference type="NCBI Taxonomy" id="456999"/>
    <lineage>
        <taxon>Eukaryota</taxon>
        <taxon>Fungi</taxon>
        <taxon>Dikarya</taxon>
        <taxon>Basidiomycota</taxon>
        <taxon>Agaricomycotina</taxon>
        <taxon>Agaricomycetes</taxon>
        <taxon>Cantharellales</taxon>
        <taxon>Ceratobasidiaceae</taxon>
        <taxon>Rhizoctonia</taxon>
    </lineage>
</organism>
<name>A0A8H3ATY6_9AGAM</name>
<evidence type="ECO:0000313" key="1">
    <source>
        <dbReference type="EMBL" id="CAE6439688.1"/>
    </source>
</evidence>
<evidence type="ECO:0000313" key="2">
    <source>
        <dbReference type="Proteomes" id="UP000663861"/>
    </source>
</evidence>
<dbReference type="AlphaFoldDB" id="A0A8H3ATY6"/>
<comment type="caution">
    <text evidence="1">The sequence shown here is derived from an EMBL/GenBank/DDBJ whole genome shotgun (WGS) entry which is preliminary data.</text>
</comment>